<dbReference type="Pfam" id="PF12574">
    <property type="entry name" value="120_Rick_ant"/>
    <property type="match status" value="1"/>
</dbReference>
<name>A0AAT9G9J9_9RICK</name>
<proteinExistence type="predicted"/>
<sequence length="711" mass="79812">MSKGENPRWYFDYYTDLMIEIDKAGEKVVADQDNSPVENEAVDSLFDYLLKIQNRVLLDHSISQKSKVDVVNDVLDGLAEAIKTNADECTKVGENTEQYEFALKKAIVFEKLADKLAQSIQNGEMPDSWKGYEDKLQTIIASTKIAEPAQEELAQDVFVLQDTAEENPRELADHSLNAIRTSSFSAADRDVDPITQAIREQILSKQRELIVAALVNNNVAKLEEIEDITKFRVYCENEENKEKISEVLKGSELKRALEQVEIAGYKNVHSQFTDRFSPMEWKDGVGESGNGITTKTQIIRDANNHEIATLTEATHQINPPQTVQKSDGTTIEIKNYRTIDFPIELKDGGPMHLSLAVKDQHGRNIAASKAVYFTAHYDDDGKLIEVSSPRPVKFNGTGSDAVGYIEHGGQIYTLPVTQEKYKAMMQEVAKNKGHGVDISQSIDTLSVDRIMIMTSHQKTEELGRTKEAVVSSPHELKSEEVELEVKTPEVDLMQFPTNDGMVHTASKAAMPAEHSEESDLVQGHSFISTTNDDMVRTASKPAMPKHFEDTLEKTVSSLRHSLLFPVRKISKDITKLAESLYANLRGKDLVGKKEHINGELDKLSTPQEKIELLQELVRVESDKRMEKVQQITLGREEEANVGQVRLRTEERITSINGSPQMGYQRKGEHVNVKDDVNLQKFLNDRIVEIKQESKKPVTTFKTRKVGGHGVP</sequence>
<protein>
    <recommendedName>
        <fullName evidence="2">Antigenic heat-stable 120 kDa protein</fullName>
    </recommendedName>
    <alternativeName>
        <fullName evidence="4">120 kDa antigen</fullName>
    </alternativeName>
    <alternativeName>
        <fullName evidence="5">Protein PS 120</fullName>
    </alternativeName>
</protein>
<evidence type="ECO:0000313" key="6">
    <source>
        <dbReference type="EMBL" id="BFD46508.1"/>
    </source>
</evidence>
<keyword evidence="3" id="KW-0963">Cytoplasm</keyword>
<dbReference type="GO" id="GO:0005737">
    <property type="term" value="C:cytoplasm"/>
    <property type="evidence" value="ECO:0007669"/>
    <property type="project" value="UniProtKB-SubCell"/>
</dbReference>
<gene>
    <name evidence="6" type="ORF">DMENIID0002_11540</name>
</gene>
<evidence type="ECO:0000256" key="4">
    <source>
        <dbReference type="ARBA" id="ARBA00030482"/>
    </source>
</evidence>
<evidence type="ECO:0000256" key="5">
    <source>
        <dbReference type="ARBA" id="ARBA00032482"/>
    </source>
</evidence>
<comment type="subcellular location">
    <subcellularLocation>
        <location evidence="1">Cytoplasm</location>
    </subcellularLocation>
</comment>
<dbReference type="AlphaFoldDB" id="A0AAT9G9J9"/>
<organism evidence="6">
    <name type="scientific">Candidatus Tisiphia endosymbiont of Sergentomyia squamirostris</name>
    <dbReference type="NCBI Taxonomy" id="3113639"/>
    <lineage>
        <taxon>Bacteria</taxon>
        <taxon>Pseudomonadati</taxon>
        <taxon>Pseudomonadota</taxon>
        <taxon>Alphaproteobacteria</taxon>
        <taxon>Rickettsiales</taxon>
        <taxon>Rickettsiaceae</taxon>
        <taxon>Rickettsieae</taxon>
        <taxon>Candidatus Tisiphia</taxon>
    </lineage>
</organism>
<evidence type="ECO:0000256" key="2">
    <source>
        <dbReference type="ARBA" id="ARBA00019563"/>
    </source>
</evidence>
<evidence type="ECO:0000256" key="1">
    <source>
        <dbReference type="ARBA" id="ARBA00004496"/>
    </source>
</evidence>
<evidence type="ECO:0000256" key="3">
    <source>
        <dbReference type="ARBA" id="ARBA00022490"/>
    </source>
</evidence>
<dbReference type="InterPro" id="IPR020954">
    <property type="entry name" value="Rickettsia_antigen_120kDa"/>
</dbReference>
<reference evidence="6" key="1">
    <citation type="submission" date="2024-01" db="EMBL/GenBank/DDBJ databases">
        <title>Sequencing the genomes of a sandfly, Sergentomyia squamirostris, and its two endosymbionts.</title>
        <authorList>
            <person name="Itokawa K."/>
            <person name="Sanjoba C."/>
        </authorList>
    </citation>
    <scope>NUCLEOTIDE SEQUENCE</scope>
    <source>
        <strain evidence="6">RiSSQ</strain>
    </source>
</reference>
<dbReference type="EMBL" id="AP029170">
    <property type="protein sequence ID" value="BFD46508.1"/>
    <property type="molecule type" value="Genomic_DNA"/>
</dbReference>
<accession>A0AAT9G9J9</accession>